<reference evidence="2" key="2">
    <citation type="submission" date="2025-09" db="UniProtKB">
        <authorList>
            <consortium name="Ensembl"/>
        </authorList>
    </citation>
    <scope>IDENTIFICATION</scope>
</reference>
<reference evidence="2" key="1">
    <citation type="submission" date="2025-08" db="UniProtKB">
        <authorList>
            <consortium name="Ensembl"/>
        </authorList>
    </citation>
    <scope>IDENTIFICATION</scope>
</reference>
<evidence type="ECO:0000256" key="1">
    <source>
        <dbReference type="SAM" id="MobiDB-lite"/>
    </source>
</evidence>
<sequence length="149" mass="16279">MLRQVFSQHEVLIGQHDQSIRTLLEYNQTLMQQVSQLTGQVAALLAASLPAPFPAAVGPAALPRPPESRGTDPDPYSGQSSLCRGFLFQCSFMFLQCPARFDSDSAKIRYICGLLRGRALQWAEARLSNTTMDNLNFEMVGGDGDGDKG</sequence>
<name>A0A3B4AZ17_9GOBI</name>
<accession>A0A3B4AZ17</accession>
<evidence type="ECO:0008006" key="4">
    <source>
        <dbReference type="Google" id="ProtNLM"/>
    </source>
</evidence>
<evidence type="ECO:0000313" key="2">
    <source>
        <dbReference type="Ensembl" id="ENSPMGP00000022388.1"/>
    </source>
</evidence>
<organism evidence="2 3">
    <name type="scientific">Periophthalmus magnuspinnatus</name>
    <dbReference type="NCBI Taxonomy" id="409849"/>
    <lineage>
        <taxon>Eukaryota</taxon>
        <taxon>Metazoa</taxon>
        <taxon>Chordata</taxon>
        <taxon>Craniata</taxon>
        <taxon>Vertebrata</taxon>
        <taxon>Euteleostomi</taxon>
        <taxon>Actinopterygii</taxon>
        <taxon>Neopterygii</taxon>
        <taxon>Teleostei</taxon>
        <taxon>Neoteleostei</taxon>
        <taxon>Acanthomorphata</taxon>
        <taxon>Gobiaria</taxon>
        <taxon>Gobiiformes</taxon>
        <taxon>Gobioidei</taxon>
        <taxon>Gobiidae</taxon>
        <taxon>Oxudercinae</taxon>
        <taxon>Periophthalmus</taxon>
    </lineage>
</organism>
<feature type="region of interest" description="Disordered" evidence="1">
    <location>
        <begin position="58"/>
        <end position="77"/>
    </location>
</feature>
<keyword evidence="3" id="KW-1185">Reference proteome</keyword>
<dbReference type="AlphaFoldDB" id="A0A3B4AZ17"/>
<proteinExistence type="predicted"/>
<dbReference type="Ensembl" id="ENSPMGT00000023842.1">
    <property type="protein sequence ID" value="ENSPMGP00000022388.1"/>
    <property type="gene ID" value="ENSPMGG00000018103.1"/>
</dbReference>
<evidence type="ECO:0000313" key="3">
    <source>
        <dbReference type="Proteomes" id="UP000261520"/>
    </source>
</evidence>
<protein>
    <recommendedName>
        <fullName evidence="4">DUF4939 domain-containing protein</fullName>
    </recommendedName>
</protein>
<dbReference type="Proteomes" id="UP000261520">
    <property type="component" value="Unplaced"/>
</dbReference>